<dbReference type="EMBL" id="LGUC01000001">
    <property type="protein sequence ID" value="KPN31565.1"/>
    <property type="molecule type" value="Genomic_DNA"/>
</dbReference>
<organism evidence="2 3">
    <name type="scientific">Halolamina pelagica</name>
    <dbReference type="NCBI Taxonomy" id="699431"/>
    <lineage>
        <taxon>Archaea</taxon>
        <taxon>Methanobacteriati</taxon>
        <taxon>Methanobacteriota</taxon>
        <taxon>Stenosarchaea group</taxon>
        <taxon>Halobacteria</taxon>
        <taxon>Halobacteriales</taxon>
        <taxon>Haloferacaceae</taxon>
    </lineage>
</organism>
<keyword evidence="1" id="KW-1133">Transmembrane helix</keyword>
<feature type="transmembrane region" description="Helical" evidence="1">
    <location>
        <begin position="52"/>
        <end position="73"/>
    </location>
</feature>
<accession>A0A0P7HWW8</accession>
<keyword evidence="1" id="KW-0812">Transmembrane</keyword>
<feature type="transmembrane region" description="Helical" evidence="1">
    <location>
        <begin position="80"/>
        <end position="105"/>
    </location>
</feature>
<feature type="transmembrane region" description="Helical" evidence="1">
    <location>
        <begin position="21"/>
        <end position="46"/>
    </location>
</feature>
<evidence type="ECO:0000313" key="2">
    <source>
        <dbReference type="EMBL" id="KPN31565.1"/>
    </source>
</evidence>
<evidence type="ECO:0000313" key="3">
    <source>
        <dbReference type="Proteomes" id="UP000050535"/>
    </source>
</evidence>
<dbReference type="RefSeq" id="WP_054584124.1">
    <property type="nucleotide sequence ID" value="NZ_LGUC01000001.1"/>
</dbReference>
<keyword evidence="3" id="KW-1185">Reference proteome</keyword>
<dbReference type="STRING" id="699431.SY89_02313"/>
<proteinExistence type="predicted"/>
<dbReference type="OrthoDB" id="313541at2157"/>
<keyword evidence="1" id="KW-0472">Membrane</keyword>
<dbReference type="AlphaFoldDB" id="A0A0P7HWW8"/>
<dbReference type="Proteomes" id="UP000050535">
    <property type="component" value="Unassembled WGS sequence"/>
</dbReference>
<reference evidence="3" key="1">
    <citation type="submission" date="2013-11" db="EMBL/GenBank/DDBJ databases">
        <authorList>
            <person name="Hoang H.T."/>
            <person name="Killian M.L."/>
            <person name="Madson D.M."/>
            <person name="Arruda P.H.E."/>
            <person name="Sun D."/>
            <person name="Schwartz K.J."/>
            <person name="Yoon K."/>
        </authorList>
    </citation>
    <scope>NUCLEOTIDE SEQUENCE [LARGE SCALE GENOMIC DNA]</scope>
    <source>
        <strain evidence="3">CDK2</strain>
    </source>
</reference>
<evidence type="ECO:0000256" key="1">
    <source>
        <dbReference type="SAM" id="Phobius"/>
    </source>
</evidence>
<comment type="caution">
    <text evidence="2">The sequence shown here is derived from an EMBL/GenBank/DDBJ whole genome shotgun (WGS) entry which is preliminary data.</text>
</comment>
<sequence>MTSVPWLPERLNRWLTVEQPVTYWSFWAALLRLVPLLVVPFVVVFVAVGGGFALRSFAPVPFVFVAATLGYAVRAFDELGVLLSLIVAAVYGFLLWASGVGMAVLRQPTPLLSVLAVLAFVALVAGFSAPTLHGQRGEGGLERARRKWQEE</sequence>
<protein>
    <submittedName>
        <fullName evidence="2">Uncharacterized protein</fullName>
    </submittedName>
</protein>
<gene>
    <name evidence="2" type="ORF">SY89_02313</name>
</gene>
<name>A0A0P7HWW8_9EURY</name>
<feature type="transmembrane region" description="Helical" evidence="1">
    <location>
        <begin position="111"/>
        <end position="129"/>
    </location>
</feature>